<dbReference type="EMBL" id="CAVNYO010000440">
    <property type="protein sequence ID" value="CAK5279746.1"/>
    <property type="molecule type" value="Genomic_DNA"/>
</dbReference>
<name>A0AAD2Q5W8_9AGAR</name>
<comment type="caution">
    <text evidence="2">The sequence shown here is derived from an EMBL/GenBank/DDBJ whole genome shotgun (WGS) entry which is preliminary data.</text>
</comment>
<dbReference type="Proteomes" id="UP001295794">
    <property type="component" value="Unassembled WGS sequence"/>
</dbReference>
<protein>
    <submittedName>
        <fullName evidence="2">Uncharacterized protein</fullName>
    </submittedName>
</protein>
<organism evidence="2 3">
    <name type="scientific">Mycena citricolor</name>
    <dbReference type="NCBI Taxonomy" id="2018698"/>
    <lineage>
        <taxon>Eukaryota</taxon>
        <taxon>Fungi</taxon>
        <taxon>Dikarya</taxon>
        <taxon>Basidiomycota</taxon>
        <taxon>Agaricomycotina</taxon>
        <taxon>Agaricomycetes</taxon>
        <taxon>Agaricomycetidae</taxon>
        <taxon>Agaricales</taxon>
        <taxon>Marasmiineae</taxon>
        <taxon>Mycenaceae</taxon>
        <taxon>Mycena</taxon>
    </lineage>
</organism>
<dbReference type="EMBL" id="CAVNYO010000048">
    <property type="protein sequence ID" value="CAK5264214.1"/>
    <property type="molecule type" value="Genomic_DNA"/>
</dbReference>
<gene>
    <name evidence="2" type="ORF">MYCIT1_LOCUS29989</name>
    <name evidence="1" type="ORF">MYCIT1_LOCUS4184</name>
</gene>
<evidence type="ECO:0000313" key="1">
    <source>
        <dbReference type="EMBL" id="CAK5264214.1"/>
    </source>
</evidence>
<dbReference type="AlphaFoldDB" id="A0AAD2Q5W8"/>
<accession>A0AAD2Q5W8</accession>
<evidence type="ECO:0000313" key="3">
    <source>
        <dbReference type="Proteomes" id="UP001295794"/>
    </source>
</evidence>
<evidence type="ECO:0000313" key="2">
    <source>
        <dbReference type="EMBL" id="CAK5279746.1"/>
    </source>
</evidence>
<proteinExistence type="predicted"/>
<keyword evidence="3" id="KW-1185">Reference proteome</keyword>
<sequence>MFAAHCRDRVVIFSSVAFCRRTRSQTGLNYAARPPTIRRHLQQMHDRIRGLDAHRVDRHPALARTAHRSSAPEKMMDLLVKKRQKTGICRFVP</sequence>
<reference evidence="2" key="1">
    <citation type="submission" date="2023-11" db="EMBL/GenBank/DDBJ databases">
        <authorList>
            <person name="De Vega J J."/>
            <person name="De Vega J J."/>
        </authorList>
    </citation>
    <scope>NUCLEOTIDE SEQUENCE</scope>
</reference>